<dbReference type="Pfam" id="PF13404">
    <property type="entry name" value="HTH_AsnC-type"/>
    <property type="match status" value="1"/>
</dbReference>
<dbReference type="InterPro" id="IPR019887">
    <property type="entry name" value="Tscrpt_reg_AsnC/Lrp_C"/>
</dbReference>
<evidence type="ECO:0000259" key="18">
    <source>
        <dbReference type="Pfam" id="PF01634"/>
    </source>
</evidence>
<keyword evidence="14" id="KW-0804">Transcription</keyword>
<dbReference type="GO" id="GO:0000105">
    <property type="term" value="P:L-histidine biosynthetic process"/>
    <property type="evidence" value="ECO:0007669"/>
    <property type="project" value="UniProtKB-UniRule"/>
</dbReference>
<dbReference type="InterPro" id="IPR001348">
    <property type="entry name" value="ATP_PRibTrfase_HisG"/>
</dbReference>
<feature type="domain" description="ATP phosphoribosyltransferase catalytic" evidence="18">
    <location>
        <begin position="60"/>
        <end position="222"/>
    </location>
</feature>
<accession>A0A7C1NSA2</accession>
<proteinExistence type="predicted"/>
<evidence type="ECO:0000256" key="14">
    <source>
        <dbReference type="ARBA" id="ARBA00023163"/>
    </source>
</evidence>
<name>A0A7C1NSA2_UNCC3</name>
<keyword evidence="5" id="KW-0963">Cytoplasm</keyword>
<comment type="function">
    <text evidence="15">Catalyzes the condensation of ATP and 5-phosphoribose 1-diphosphate to form N'-(5'-phosphoribosyl)-ATP (PR-ATP). Has a crucial role in the pathway because the rate of histidine biosynthesis seems to be controlled primarily by regulation of HisG enzymatic activity.</text>
</comment>
<dbReference type="SUPFAM" id="SSF53850">
    <property type="entry name" value="Periplasmic binding protein-like II"/>
    <property type="match status" value="1"/>
</dbReference>
<sequence length="387" mass="43293">MKFQRNMPRKSSLKLGFPLGALQDEVIELFETAGYKVKTDQALQKIEISDPDITCLFVRPIAISSMIEKGILDVGISTEASVMEAKTEKVKEVCNLEYEKSPWGKTRVVLAVPKDSKIASARGLRGKKIITRIPEITKEFLRKSKIQAEILYSDTLVNESKVGVIADAIVEFSRRGDVLAAYNLKVLKILFESSVILIASSKALQDATKKKKIQELATRLRGARSQQEQIVKPYTPWSTTNLDDVDLGILRELFEDGRKSFVEIARDAKLSSVGVKKRIEKLLQKDIVRIQGLMNIEKMYAMSATIAVEADSKALAELVEQLQRSHFVYMLVKTSGRYNLIVGVLASDLGNLESFITKEIREKNGVKQIEVSVGELPLIPKRIPPPF</sequence>
<keyword evidence="8 20" id="KW-0808">Transferase</keyword>
<comment type="caution">
    <text evidence="20">The sequence shown here is derived from an EMBL/GenBank/DDBJ whole genome shotgun (WGS) entry which is preliminary data.</text>
</comment>
<evidence type="ECO:0000256" key="15">
    <source>
        <dbReference type="ARBA" id="ARBA00024861"/>
    </source>
</evidence>
<evidence type="ECO:0000256" key="4">
    <source>
        <dbReference type="ARBA" id="ARBA00011946"/>
    </source>
</evidence>
<dbReference type="Gene3D" id="3.40.190.10">
    <property type="entry name" value="Periplasmic binding protein-like II"/>
    <property type="match status" value="2"/>
</dbReference>
<dbReference type="SUPFAM" id="SSF46785">
    <property type="entry name" value="Winged helix' DNA-binding domain"/>
    <property type="match status" value="1"/>
</dbReference>
<dbReference type="InterPro" id="IPR000485">
    <property type="entry name" value="AsnC-type_HTH_dom"/>
</dbReference>
<evidence type="ECO:0000256" key="1">
    <source>
        <dbReference type="ARBA" id="ARBA00000915"/>
    </source>
</evidence>
<dbReference type="PANTHER" id="PTHR21403:SF10">
    <property type="entry name" value="ATP PHOSPHORIBOSYLTRANSFERASE"/>
    <property type="match status" value="1"/>
</dbReference>
<evidence type="ECO:0000256" key="7">
    <source>
        <dbReference type="ARBA" id="ARBA00022676"/>
    </source>
</evidence>
<comment type="catalytic activity">
    <reaction evidence="1">
        <text>1-(5-phospho-beta-D-ribosyl)-ATP + diphosphate = 5-phospho-alpha-D-ribose 1-diphosphate + ATP</text>
        <dbReference type="Rhea" id="RHEA:18473"/>
        <dbReference type="ChEBI" id="CHEBI:30616"/>
        <dbReference type="ChEBI" id="CHEBI:33019"/>
        <dbReference type="ChEBI" id="CHEBI:58017"/>
        <dbReference type="ChEBI" id="CHEBI:73183"/>
        <dbReference type="EC" id="2.4.2.17"/>
    </reaction>
</comment>
<dbReference type="InterPro" id="IPR019888">
    <property type="entry name" value="Tscrpt_reg_AsnC-like"/>
</dbReference>
<dbReference type="InterPro" id="IPR013820">
    <property type="entry name" value="ATP_PRibTrfase_cat"/>
</dbReference>
<dbReference type="SUPFAM" id="SSF54909">
    <property type="entry name" value="Dimeric alpha+beta barrel"/>
    <property type="match status" value="1"/>
</dbReference>
<dbReference type="InterPro" id="IPR011008">
    <property type="entry name" value="Dimeric_a/b-barrel"/>
</dbReference>
<keyword evidence="11" id="KW-0805">Transcription regulation</keyword>
<evidence type="ECO:0000256" key="2">
    <source>
        <dbReference type="ARBA" id="ARBA00004496"/>
    </source>
</evidence>
<dbReference type="Gene3D" id="3.30.70.920">
    <property type="match status" value="1"/>
</dbReference>
<keyword evidence="7 20" id="KW-0328">Glycosyltransferase</keyword>
<dbReference type="AlphaFoldDB" id="A0A7C1NSA2"/>
<dbReference type="Proteomes" id="UP000885695">
    <property type="component" value="Unassembled WGS sequence"/>
</dbReference>
<dbReference type="GO" id="GO:0005524">
    <property type="term" value="F:ATP binding"/>
    <property type="evidence" value="ECO:0007669"/>
    <property type="project" value="UniProtKB-KW"/>
</dbReference>
<dbReference type="GO" id="GO:0005737">
    <property type="term" value="C:cytoplasm"/>
    <property type="evidence" value="ECO:0007669"/>
    <property type="project" value="UniProtKB-SubCell"/>
</dbReference>
<evidence type="ECO:0000256" key="9">
    <source>
        <dbReference type="ARBA" id="ARBA00022741"/>
    </source>
</evidence>
<dbReference type="PRINTS" id="PR00033">
    <property type="entry name" value="HTHASNC"/>
</dbReference>
<evidence type="ECO:0000256" key="12">
    <source>
        <dbReference type="ARBA" id="ARBA00023102"/>
    </source>
</evidence>
<dbReference type="UniPathway" id="UPA00031">
    <property type="reaction ID" value="UER00006"/>
</dbReference>
<dbReference type="SMART" id="SM00344">
    <property type="entry name" value="HTH_ASNC"/>
    <property type="match status" value="1"/>
</dbReference>
<evidence type="ECO:0000256" key="5">
    <source>
        <dbReference type="ARBA" id="ARBA00022490"/>
    </source>
</evidence>
<feature type="domain" description="Transcription regulator AsnC/Lrp ligand binding" evidence="17">
    <location>
        <begin position="308"/>
        <end position="373"/>
    </location>
</feature>
<evidence type="ECO:0000256" key="16">
    <source>
        <dbReference type="NCBIfam" id="TIGR00070"/>
    </source>
</evidence>
<dbReference type="EC" id="2.4.2.17" evidence="4 16"/>
<feature type="domain" description="HTH asnC-type" evidence="19">
    <location>
        <begin position="242"/>
        <end position="282"/>
    </location>
</feature>
<evidence type="ECO:0000259" key="17">
    <source>
        <dbReference type="Pfam" id="PF01037"/>
    </source>
</evidence>
<reference evidence="20" key="1">
    <citation type="journal article" date="2020" name="mSystems">
        <title>Genome- and Community-Level Interaction Insights into Carbon Utilization and Element Cycling Functions of Hydrothermarchaeota in Hydrothermal Sediment.</title>
        <authorList>
            <person name="Zhou Z."/>
            <person name="Liu Y."/>
            <person name="Xu W."/>
            <person name="Pan J."/>
            <person name="Luo Z.H."/>
            <person name="Li M."/>
        </authorList>
    </citation>
    <scope>NUCLEOTIDE SEQUENCE [LARGE SCALE GENOMIC DNA]</scope>
    <source>
        <strain evidence="20">HyVt-369</strain>
    </source>
</reference>
<gene>
    <name evidence="20" type="primary">hisG</name>
    <name evidence="20" type="ORF">ENI13_00410</name>
</gene>
<evidence type="ECO:0000259" key="19">
    <source>
        <dbReference type="Pfam" id="PF13404"/>
    </source>
</evidence>
<evidence type="ECO:0000313" key="20">
    <source>
        <dbReference type="EMBL" id="HEB13425.1"/>
    </source>
</evidence>
<evidence type="ECO:0000256" key="10">
    <source>
        <dbReference type="ARBA" id="ARBA00022840"/>
    </source>
</evidence>
<evidence type="ECO:0000256" key="3">
    <source>
        <dbReference type="ARBA" id="ARBA00004667"/>
    </source>
</evidence>
<dbReference type="NCBIfam" id="TIGR00070">
    <property type="entry name" value="hisG"/>
    <property type="match status" value="1"/>
</dbReference>
<organism evidence="20">
    <name type="scientific">candidate division CPR3 bacterium</name>
    <dbReference type="NCBI Taxonomy" id="2268181"/>
    <lineage>
        <taxon>Bacteria</taxon>
        <taxon>Bacteria division CPR3</taxon>
    </lineage>
</organism>
<dbReference type="InterPro" id="IPR036390">
    <property type="entry name" value="WH_DNA-bd_sf"/>
</dbReference>
<dbReference type="InterPro" id="IPR036388">
    <property type="entry name" value="WH-like_DNA-bd_sf"/>
</dbReference>
<dbReference type="Gene3D" id="1.10.10.10">
    <property type="entry name" value="Winged helix-like DNA-binding domain superfamily/Winged helix DNA-binding domain"/>
    <property type="match status" value="1"/>
</dbReference>
<dbReference type="GO" id="GO:0043565">
    <property type="term" value="F:sequence-specific DNA binding"/>
    <property type="evidence" value="ECO:0007669"/>
    <property type="project" value="InterPro"/>
</dbReference>
<keyword evidence="12" id="KW-0368">Histidine biosynthesis</keyword>
<dbReference type="Pfam" id="PF01634">
    <property type="entry name" value="HisG"/>
    <property type="match status" value="1"/>
</dbReference>
<comment type="subcellular location">
    <subcellularLocation>
        <location evidence="2">Cytoplasm</location>
    </subcellularLocation>
</comment>
<protein>
    <recommendedName>
        <fullName evidence="4 16">ATP phosphoribosyltransferase</fullName>
        <ecNumber evidence="4 16">2.4.2.17</ecNumber>
    </recommendedName>
</protein>
<dbReference type="EMBL" id="DRHL01000019">
    <property type="protein sequence ID" value="HEB13425.1"/>
    <property type="molecule type" value="Genomic_DNA"/>
</dbReference>
<dbReference type="PANTHER" id="PTHR21403">
    <property type="entry name" value="ATP PHOSPHORIBOSYLTRANSFERASE ATP-PRTASE"/>
    <property type="match status" value="1"/>
</dbReference>
<comment type="pathway">
    <text evidence="3">Amino-acid biosynthesis; L-histidine biosynthesis; L-histidine from 5-phospho-alpha-D-ribose 1-diphosphate: step 1/9.</text>
</comment>
<keyword evidence="10" id="KW-0067">ATP-binding</keyword>
<keyword evidence="13" id="KW-0238">DNA-binding</keyword>
<evidence type="ECO:0000256" key="11">
    <source>
        <dbReference type="ARBA" id="ARBA00023015"/>
    </source>
</evidence>
<evidence type="ECO:0000256" key="6">
    <source>
        <dbReference type="ARBA" id="ARBA00022605"/>
    </source>
</evidence>
<dbReference type="GO" id="GO:0003879">
    <property type="term" value="F:ATP phosphoribosyltransferase activity"/>
    <property type="evidence" value="ECO:0007669"/>
    <property type="project" value="UniProtKB-UniRule"/>
</dbReference>
<dbReference type="Pfam" id="PF01037">
    <property type="entry name" value="AsnC_trans_reg"/>
    <property type="match status" value="1"/>
</dbReference>
<keyword evidence="6" id="KW-0028">Amino-acid biosynthesis</keyword>
<evidence type="ECO:0000256" key="8">
    <source>
        <dbReference type="ARBA" id="ARBA00022679"/>
    </source>
</evidence>
<keyword evidence="9" id="KW-0547">Nucleotide-binding</keyword>
<evidence type="ECO:0000256" key="13">
    <source>
        <dbReference type="ARBA" id="ARBA00023125"/>
    </source>
</evidence>